<accession>A0A4V2F5T8</accession>
<proteinExistence type="predicted"/>
<evidence type="ECO:0000256" key="1">
    <source>
        <dbReference type="SAM" id="Phobius"/>
    </source>
</evidence>
<comment type="caution">
    <text evidence="2">The sequence shown here is derived from an EMBL/GenBank/DDBJ whole genome shotgun (WGS) entry which is preliminary data.</text>
</comment>
<evidence type="ECO:0000313" key="3">
    <source>
        <dbReference type="Proteomes" id="UP000292262"/>
    </source>
</evidence>
<dbReference type="AlphaFoldDB" id="A0A4V2F5T8"/>
<keyword evidence="3" id="KW-1185">Reference proteome</keyword>
<reference evidence="2 3" key="1">
    <citation type="submission" date="2019-02" db="EMBL/GenBank/DDBJ databases">
        <title>Genomic Encyclopedia of Type Strains, Phase IV (KMG-IV): sequencing the most valuable type-strain genomes for metagenomic binning, comparative biology and taxonomic classification.</title>
        <authorList>
            <person name="Goeker M."/>
        </authorList>
    </citation>
    <scope>NUCLEOTIDE SEQUENCE [LARGE SCALE GENOMIC DNA]</scope>
    <source>
        <strain evidence="2 3">DSM 17196</strain>
    </source>
</reference>
<dbReference type="EMBL" id="SGXE01000002">
    <property type="protein sequence ID" value="RZS93969.1"/>
    <property type="molecule type" value="Genomic_DNA"/>
</dbReference>
<organism evidence="2 3">
    <name type="scientific">Aquimarina brevivitae</name>
    <dbReference type="NCBI Taxonomy" id="323412"/>
    <lineage>
        <taxon>Bacteria</taxon>
        <taxon>Pseudomonadati</taxon>
        <taxon>Bacteroidota</taxon>
        <taxon>Flavobacteriia</taxon>
        <taxon>Flavobacteriales</taxon>
        <taxon>Flavobacteriaceae</taxon>
        <taxon>Aquimarina</taxon>
    </lineage>
</organism>
<name>A0A4V2F5T8_9FLAO</name>
<keyword evidence="1" id="KW-1133">Transmembrane helix</keyword>
<dbReference type="Proteomes" id="UP000292262">
    <property type="component" value="Unassembled WGS sequence"/>
</dbReference>
<keyword evidence="1" id="KW-0472">Membrane</keyword>
<evidence type="ECO:0008006" key="4">
    <source>
        <dbReference type="Google" id="ProtNLM"/>
    </source>
</evidence>
<protein>
    <recommendedName>
        <fullName evidence="4">FUSC family protein</fullName>
    </recommendedName>
</protein>
<gene>
    <name evidence="2" type="ORF">EV197_2551</name>
</gene>
<evidence type="ECO:0000313" key="2">
    <source>
        <dbReference type="EMBL" id="RZS93969.1"/>
    </source>
</evidence>
<keyword evidence="1" id="KW-0812">Transmembrane</keyword>
<dbReference type="OrthoDB" id="1376117at2"/>
<dbReference type="RefSeq" id="WP_130287069.1">
    <property type="nucleotide sequence ID" value="NZ_SGXE01000002.1"/>
</dbReference>
<feature type="transmembrane region" description="Helical" evidence="1">
    <location>
        <begin position="57"/>
        <end position="76"/>
    </location>
</feature>
<feature type="transmembrane region" description="Helical" evidence="1">
    <location>
        <begin position="29"/>
        <end position="45"/>
    </location>
</feature>
<sequence length="113" mass="12663">MRTLFLTLTIIAVTIGTLMAILPFGSLAVLPGVFSLITAALAYYLSKKQEKNKVFPLGLLAISILIIVVSSTKFLWVKDEVATDQKFEQKEEESKEESIDELKEIENELEDLE</sequence>